<organism evidence="1 2">
    <name type="scientific">Erwinia pyri</name>
    <dbReference type="NCBI Taxonomy" id="3062598"/>
    <lineage>
        <taxon>Bacteria</taxon>
        <taxon>Pseudomonadati</taxon>
        <taxon>Pseudomonadota</taxon>
        <taxon>Gammaproteobacteria</taxon>
        <taxon>Enterobacterales</taxon>
        <taxon>Erwiniaceae</taxon>
        <taxon>Erwinia</taxon>
    </lineage>
</organism>
<dbReference type="KEGG" id="epi:Q3V30_16040"/>
<protein>
    <submittedName>
        <fullName evidence="1">DUF6024 family protein</fullName>
    </submittedName>
</protein>
<proteinExistence type="predicted"/>
<evidence type="ECO:0000313" key="2">
    <source>
        <dbReference type="Proteomes" id="UP001228139"/>
    </source>
</evidence>
<gene>
    <name evidence="1" type="ORF">Q3V30_16040</name>
</gene>
<dbReference type="RefSeq" id="WP_306207354.1">
    <property type="nucleotide sequence ID" value="NZ_CP132353.1"/>
</dbReference>
<reference evidence="1 2" key="1">
    <citation type="submission" date="2023-07" db="EMBL/GenBank/DDBJ databases">
        <title>Pathogenic bacteria of pear tree diseases.</title>
        <authorList>
            <person name="Zhang Z."/>
            <person name="He L."/>
            <person name="Huang R."/>
        </authorList>
    </citation>
    <scope>NUCLEOTIDE SEQUENCE [LARGE SCALE GENOMIC DNA]</scope>
    <source>
        <strain evidence="1 2">DE2</strain>
    </source>
</reference>
<dbReference type="InterPro" id="IPR046066">
    <property type="entry name" value="DUF6024"/>
</dbReference>
<dbReference type="Pfam" id="PF19488">
    <property type="entry name" value="DUF6024"/>
    <property type="match status" value="1"/>
</dbReference>
<dbReference type="InterPro" id="IPR015424">
    <property type="entry name" value="PyrdxlP-dep_Trfase"/>
</dbReference>
<name>A0AA50DGW2_9GAMM</name>
<dbReference type="EMBL" id="CP132353">
    <property type="protein sequence ID" value="WLS77966.1"/>
    <property type="molecule type" value="Genomic_DNA"/>
</dbReference>
<accession>A0AA50DGW2</accession>
<evidence type="ECO:0000313" key="1">
    <source>
        <dbReference type="EMBL" id="WLS77966.1"/>
    </source>
</evidence>
<keyword evidence="2" id="KW-1185">Reference proteome</keyword>
<sequence length="291" mass="32513">MDASSLSPQLQKIHGEQFYKRARMQRDELREELSRLYKLQDYDIFFVQSVRVGLVILSHLFHKQETTLCLAKHAHYQPISELFHHPASQFTGPGNVPIITHVNPYTGTVNSLTDCKGKGVVDGSHSFATNLHSELIENSSIFVAPMHKHASLTVGLAIIALRPEHFSTLMRSELRLFEESTASSKPLEEALGNLCGQSWQPFNVARVMKVQMEDVGGMDFTSVSHPGLPFSCFNVPPLSEALQQKVKAAGASYFPHSGTIRLSCWARGDGRKAVDVTAQVEQQLTELWERE</sequence>
<dbReference type="SUPFAM" id="SSF53383">
    <property type="entry name" value="PLP-dependent transferases"/>
    <property type="match status" value="1"/>
</dbReference>
<dbReference type="AlphaFoldDB" id="A0AA50DGW2"/>
<dbReference type="Proteomes" id="UP001228139">
    <property type="component" value="Chromosome"/>
</dbReference>